<dbReference type="RefSeq" id="WP_050672189.1">
    <property type="nucleotide sequence ID" value="NZ_LAIR01000003.1"/>
</dbReference>
<feature type="chain" id="PRO_5005562601" description="Integral membrane protein" evidence="2">
    <location>
        <begin position="28"/>
        <end position="193"/>
    </location>
</feature>
<evidence type="ECO:0000256" key="2">
    <source>
        <dbReference type="SAM" id="SignalP"/>
    </source>
</evidence>
<protein>
    <recommendedName>
        <fullName evidence="5">Integral membrane protein</fullName>
    </recommendedName>
</protein>
<feature type="transmembrane region" description="Helical" evidence="1">
    <location>
        <begin position="121"/>
        <end position="143"/>
    </location>
</feature>
<evidence type="ECO:0008006" key="5">
    <source>
        <dbReference type="Google" id="ProtNLM"/>
    </source>
</evidence>
<gene>
    <name evidence="3" type="ORF">VV01_21935</name>
</gene>
<feature type="transmembrane region" description="Helical" evidence="1">
    <location>
        <begin position="82"/>
        <end position="101"/>
    </location>
</feature>
<reference evidence="4" key="1">
    <citation type="submission" date="2015-03" db="EMBL/GenBank/DDBJ databases">
        <title>Luteipulveratus halotolerans sp. nov., a novel actinobacterium (Dermacoccaceae) from Sarawak, Malaysia.</title>
        <authorList>
            <person name="Juboi H."/>
            <person name="Basik A."/>
            <person name="Shamsul S.S."/>
            <person name="Arnold P."/>
            <person name="Schmitt E.K."/>
            <person name="Sanglier J.-J."/>
            <person name="Yeo T."/>
        </authorList>
    </citation>
    <scope>NUCLEOTIDE SEQUENCE [LARGE SCALE GENOMIC DNA]</scope>
    <source>
        <strain evidence="4">C296001</strain>
    </source>
</reference>
<keyword evidence="2" id="KW-0732">Signal</keyword>
<comment type="caution">
    <text evidence="3">The sequence shown here is derived from an EMBL/GenBank/DDBJ whole genome shotgun (WGS) entry which is preliminary data.</text>
</comment>
<sequence length="193" mass="19901">MRLYARTRRTTVLYAVALLVGASSAMATPQVSFPTVIGSGGTTLPINAILPTVLGCAIAWSLSARFTHLTDNAARETGWLDVLLALGAVVVVAIGGLLVLAPDLVVLRNAVLTVGISVAGTAIFTPAAGSLLTASALIVSLTYGPTAPGARFARLFQAPSDQTWPWAISILALAVALAAAACRPWPHHQQVLL</sequence>
<feature type="transmembrane region" description="Helical" evidence="1">
    <location>
        <begin position="164"/>
        <end position="186"/>
    </location>
</feature>
<feature type="signal peptide" evidence="2">
    <location>
        <begin position="1"/>
        <end position="27"/>
    </location>
</feature>
<keyword evidence="1" id="KW-1133">Transmembrane helix</keyword>
<keyword evidence="1" id="KW-0812">Transmembrane</keyword>
<evidence type="ECO:0000313" key="3">
    <source>
        <dbReference type="EMBL" id="KNX35919.1"/>
    </source>
</evidence>
<dbReference type="EMBL" id="LAIR01000003">
    <property type="protein sequence ID" value="KNX35919.1"/>
    <property type="molecule type" value="Genomic_DNA"/>
</dbReference>
<proteinExistence type="predicted"/>
<name>A0A0L6CE05_9MICO</name>
<accession>A0A0L6CE05</accession>
<feature type="transmembrane region" description="Helical" evidence="1">
    <location>
        <begin position="43"/>
        <end position="62"/>
    </location>
</feature>
<keyword evidence="1" id="KW-0472">Membrane</keyword>
<dbReference type="STRING" id="1631356.VV01_21935"/>
<evidence type="ECO:0000256" key="1">
    <source>
        <dbReference type="SAM" id="Phobius"/>
    </source>
</evidence>
<keyword evidence="4" id="KW-1185">Reference proteome</keyword>
<dbReference type="Proteomes" id="UP000037397">
    <property type="component" value="Unassembled WGS sequence"/>
</dbReference>
<dbReference type="AlphaFoldDB" id="A0A0L6CE05"/>
<evidence type="ECO:0000313" key="4">
    <source>
        <dbReference type="Proteomes" id="UP000037397"/>
    </source>
</evidence>
<organism evidence="3 4">
    <name type="scientific">Luteipulveratus halotolerans</name>
    <dbReference type="NCBI Taxonomy" id="1631356"/>
    <lineage>
        <taxon>Bacteria</taxon>
        <taxon>Bacillati</taxon>
        <taxon>Actinomycetota</taxon>
        <taxon>Actinomycetes</taxon>
        <taxon>Micrococcales</taxon>
        <taxon>Dermacoccaceae</taxon>
        <taxon>Luteipulveratus</taxon>
    </lineage>
</organism>